<reference evidence="1" key="3">
    <citation type="submission" date="2020-02" db="EMBL/GenBank/DDBJ databases">
        <authorList>
            <person name="Matsumoto Y."/>
            <person name="Motooka D."/>
            <person name="Nakamura S."/>
        </authorList>
    </citation>
    <scope>NUCLEOTIDE SEQUENCE</scope>
    <source>
        <strain evidence="1">JCM 12405</strain>
    </source>
</reference>
<dbReference type="RefSeq" id="WP_085187187.1">
    <property type="nucleotide sequence ID" value="NZ_AP022605.1"/>
</dbReference>
<dbReference type="KEGG" id="mdr:MDOR_20280"/>
<dbReference type="OrthoDB" id="3785441at2"/>
<reference evidence="1 4" key="2">
    <citation type="journal article" date="2019" name="Emerg. Microbes Infect.">
        <title>Comprehensive subspecies identification of 175 nontuberculous mycobacteria species based on 7547 genomic profiles.</title>
        <authorList>
            <person name="Matsumoto Y."/>
            <person name="Kinjo T."/>
            <person name="Motooka D."/>
            <person name="Nabeya D."/>
            <person name="Jung N."/>
            <person name="Uechi K."/>
            <person name="Horii T."/>
            <person name="Iida T."/>
            <person name="Fujita J."/>
            <person name="Nakamura S."/>
        </authorList>
    </citation>
    <scope>NUCLEOTIDE SEQUENCE [LARGE SCALE GENOMIC DNA]</scope>
    <source>
        <strain evidence="1 4">JCM 12405</strain>
    </source>
</reference>
<evidence type="ECO:0000313" key="1">
    <source>
        <dbReference type="EMBL" id="BBZ07859.1"/>
    </source>
</evidence>
<accession>A0A1X1TLE6</accession>
<dbReference type="Pfam" id="PF19457">
    <property type="entry name" value="DUF5994"/>
    <property type="match status" value="1"/>
</dbReference>
<sequence>MTPKHSESPGFGRLTICERSQIPGAVDGAWWPRSADLGGELPDLVAVFSRLIGPIRRVVYDPSSWTSAPSRVIHRNHAVAVDAYRLVANDTIYLVGSHSRDALLYVIGAQVPPPAARSVLDAVDGGRESIGVGMLRRLTHRQPAAAGDRQEDAAL</sequence>
<organism evidence="2 3">
    <name type="scientific">Mycolicibacterium doricum</name>
    <dbReference type="NCBI Taxonomy" id="126673"/>
    <lineage>
        <taxon>Bacteria</taxon>
        <taxon>Bacillati</taxon>
        <taxon>Actinomycetota</taxon>
        <taxon>Actinomycetes</taxon>
        <taxon>Mycobacteriales</taxon>
        <taxon>Mycobacteriaceae</taxon>
        <taxon>Mycolicibacterium</taxon>
    </lineage>
</organism>
<evidence type="ECO:0000313" key="2">
    <source>
        <dbReference type="EMBL" id="ORV45421.1"/>
    </source>
</evidence>
<gene>
    <name evidence="2" type="ORF">AWC01_01285</name>
    <name evidence="1" type="ORF">MDOR_20280</name>
</gene>
<evidence type="ECO:0000313" key="3">
    <source>
        <dbReference type="Proteomes" id="UP000193564"/>
    </source>
</evidence>
<dbReference type="AlphaFoldDB" id="A0A1X1TLE6"/>
<dbReference type="Proteomes" id="UP000467201">
    <property type="component" value="Chromosome"/>
</dbReference>
<protein>
    <submittedName>
        <fullName evidence="2">Uncharacterized protein</fullName>
    </submittedName>
</protein>
<reference evidence="2 3" key="1">
    <citation type="submission" date="2016-01" db="EMBL/GenBank/DDBJ databases">
        <title>The new phylogeny of the genus Mycobacterium.</title>
        <authorList>
            <person name="Tarcisio F."/>
            <person name="Conor M."/>
            <person name="Antonella G."/>
            <person name="Elisabetta G."/>
            <person name="Giulia F.S."/>
            <person name="Sara T."/>
            <person name="Anna F."/>
            <person name="Clotilde B."/>
            <person name="Roberto B."/>
            <person name="Veronica D.S."/>
            <person name="Fabio R."/>
            <person name="Monica P."/>
            <person name="Olivier J."/>
            <person name="Enrico T."/>
            <person name="Nicola S."/>
        </authorList>
    </citation>
    <scope>NUCLEOTIDE SEQUENCE [LARGE SCALE GENOMIC DNA]</scope>
    <source>
        <strain evidence="2 3">DSM 44339</strain>
    </source>
</reference>
<dbReference type="STRING" id="126673.AWC01_01285"/>
<keyword evidence="3" id="KW-1185">Reference proteome</keyword>
<name>A0A1X1TLE6_9MYCO</name>
<proteinExistence type="predicted"/>
<dbReference type="InterPro" id="IPR046036">
    <property type="entry name" value="DUF5994"/>
</dbReference>
<dbReference type="EMBL" id="LQOS01000007">
    <property type="protein sequence ID" value="ORV45421.1"/>
    <property type="molecule type" value="Genomic_DNA"/>
</dbReference>
<evidence type="ECO:0000313" key="4">
    <source>
        <dbReference type="Proteomes" id="UP000467201"/>
    </source>
</evidence>
<dbReference type="Proteomes" id="UP000193564">
    <property type="component" value="Unassembled WGS sequence"/>
</dbReference>
<dbReference type="EMBL" id="AP022605">
    <property type="protein sequence ID" value="BBZ07859.1"/>
    <property type="molecule type" value="Genomic_DNA"/>
</dbReference>